<evidence type="ECO:0000259" key="10">
    <source>
        <dbReference type="Pfam" id="PF02753"/>
    </source>
</evidence>
<evidence type="ECO:0000256" key="3">
    <source>
        <dbReference type="ARBA" id="ARBA00022558"/>
    </source>
</evidence>
<comment type="subcellular location">
    <subcellularLocation>
        <location evidence="1 7">Periplasm</location>
    </subcellularLocation>
</comment>
<dbReference type="InterPro" id="IPR016147">
    <property type="entry name" value="Pili_assmbl_chaperone_N"/>
</dbReference>
<dbReference type="InterPro" id="IPR001829">
    <property type="entry name" value="Pili_assmbl_chaperone_bac"/>
</dbReference>
<dbReference type="GO" id="GO:0071555">
    <property type="term" value="P:cell wall organization"/>
    <property type="evidence" value="ECO:0007669"/>
    <property type="project" value="InterPro"/>
</dbReference>
<comment type="similarity">
    <text evidence="2 7">Belongs to the periplasmic pilus chaperone family.</text>
</comment>
<keyword evidence="12" id="KW-1185">Reference proteome</keyword>
<dbReference type="Gene3D" id="2.60.40.10">
    <property type="entry name" value="Immunoglobulins"/>
    <property type="match status" value="2"/>
</dbReference>
<feature type="chain" id="PRO_5021415789" evidence="8">
    <location>
        <begin position="25"/>
        <end position="228"/>
    </location>
</feature>
<dbReference type="Proteomes" id="UP000317663">
    <property type="component" value="Unassembled WGS sequence"/>
</dbReference>
<feature type="signal peptide" evidence="8">
    <location>
        <begin position="1"/>
        <end position="24"/>
    </location>
</feature>
<dbReference type="AlphaFoldDB" id="A0A502GBP5"/>
<evidence type="ECO:0000256" key="5">
    <source>
        <dbReference type="ARBA" id="ARBA00022764"/>
    </source>
</evidence>
<dbReference type="InterPro" id="IPR008962">
    <property type="entry name" value="PapD-like_sf"/>
</dbReference>
<dbReference type="InterPro" id="IPR016148">
    <property type="entry name" value="Pili_assmbl_chaperone_C"/>
</dbReference>
<organism evidence="11 12">
    <name type="scientific">Ewingella americana</name>
    <dbReference type="NCBI Taxonomy" id="41202"/>
    <lineage>
        <taxon>Bacteria</taxon>
        <taxon>Pseudomonadati</taxon>
        <taxon>Pseudomonadota</taxon>
        <taxon>Gammaproteobacteria</taxon>
        <taxon>Enterobacterales</taxon>
        <taxon>Yersiniaceae</taxon>
        <taxon>Ewingella</taxon>
    </lineage>
</organism>
<evidence type="ECO:0000313" key="12">
    <source>
        <dbReference type="Proteomes" id="UP000317663"/>
    </source>
</evidence>
<protein>
    <submittedName>
        <fullName evidence="11">Molecular chaperone</fullName>
    </submittedName>
</protein>
<dbReference type="EMBL" id="RCZD01000010">
    <property type="protein sequence ID" value="TPG58908.1"/>
    <property type="molecule type" value="Genomic_DNA"/>
</dbReference>
<dbReference type="InterPro" id="IPR036316">
    <property type="entry name" value="Pili_assmbl_chap_C_dom_sf"/>
</dbReference>
<evidence type="ECO:0000256" key="8">
    <source>
        <dbReference type="SAM" id="SignalP"/>
    </source>
</evidence>
<dbReference type="InterPro" id="IPR013783">
    <property type="entry name" value="Ig-like_fold"/>
</dbReference>
<dbReference type="FunFam" id="2.60.40.10:FF:000458">
    <property type="entry name" value="Molecular chaperone FimC"/>
    <property type="match status" value="1"/>
</dbReference>
<gene>
    <name evidence="11" type="ORF">EAH77_17945</name>
</gene>
<dbReference type="PANTHER" id="PTHR30251:SF11">
    <property type="entry name" value="CHAPERONE PROTEIN FIMC-RELATED"/>
    <property type="match status" value="1"/>
</dbReference>
<dbReference type="RefSeq" id="WP_140474279.1">
    <property type="nucleotide sequence ID" value="NZ_RCZD01000010.1"/>
</dbReference>
<dbReference type="PRINTS" id="PR00969">
    <property type="entry name" value="CHAPERONPILI"/>
</dbReference>
<dbReference type="GO" id="GO:0030288">
    <property type="term" value="C:outer membrane-bounded periplasmic space"/>
    <property type="evidence" value="ECO:0007669"/>
    <property type="project" value="InterPro"/>
</dbReference>
<dbReference type="PROSITE" id="PS00635">
    <property type="entry name" value="PILI_CHAPERONE"/>
    <property type="match status" value="1"/>
</dbReference>
<dbReference type="InterPro" id="IPR018046">
    <property type="entry name" value="Pili_assmbl_chaperone_CS"/>
</dbReference>
<evidence type="ECO:0000259" key="9">
    <source>
        <dbReference type="Pfam" id="PF00345"/>
    </source>
</evidence>
<dbReference type="PANTHER" id="PTHR30251">
    <property type="entry name" value="PILUS ASSEMBLY CHAPERONE"/>
    <property type="match status" value="1"/>
</dbReference>
<evidence type="ECO:0000256" key="1">
    <source>
        <dbReference type="ARBA" id="ARBA00004418"/>
    </source>
</evidence>
<sequence length="228" mass="25062">MRNTVNFLIKGLTLLLITTQISHAGGIVIGQTRVIYDADKKEAALSITNNSESNPFLIQSWVDTGESKTHGPFVVTPPLFRINPQEEHTLRISYTGAQLPKDKESLFYINVRAIPSSKKGSTNELKLVVKTRLKLFYRPKGLAGSAAEAYKLLTFTRSGGQLHIHNPTSFYVTFSSLKAGNSVLSQVEMIAPQSAIDIPLDRNNSGNTVRWSAITDYGGGNVVQQRTL</sequence>
<dbReference type="Pfam" id="PF00345">
    <property type="entry name" value="PapD_N"/>
    <property type="match status" value="1"/>
</dbReference>
<evidence type="ECO:0000256" key="4">
    <source>
        <dbReference type="ARBA" id="ARBA00022729"/>
    </source>
</evidence>
<evidence type="ECO:0000256" key="6">
    <source>
        <dbReference type="ARBA" id="ARBA00023186"/>
    </source>
</evidence>
<evidence type="ECO:0000313" key="11">
    <source>
        <dbReference type="EMBL" id="TPG58908.1"/>
    </source>
</evidence>
<keyword evidence="4 8" id="KW-0732">Signal</keyword>
<dbReference type="OrthoDB" id="9131059at2"/>
<name>A0A502GBP5_9GAMM</name>
<dbReference type="InterPro" id="IPR050643">
    <property type="entry name" value="Periplasmic_pilus_chap"/>
</dbReference>
<accession>A0A502GBP5</accession>
<evidence type="ECO:0000256" key="2">
    <source>
        <dbReference type="ARBA" id="ARBA00007399"/>
    </source>
</evidence>
<proteinExistence type="inferred from homology"/>
<keyword evidence="3" id="KW-1029">Fimbrium biogenesis</keyword>
<dbReference type="Pfam" id="PF02753">
    <property type="entry name" value="PapD_C"/>
    <property type="match status" value="1"/>
</dbReference>
<keyword evidence="5" id="KW-0574">Periplasm</keyword>
<dbReference type="SUPFAM" id="SSF49584">
    <property type="entry name" value="Periplasmic chaperone C-domain"/>
    <property type="match status" value="1"/>
</dbReference>
<reference evidence="11 12" key="1">
    <citation type="journal article" date="2019" name="Environ. Microbiol.">
        <title>Species interactions and distinct microbial communities in high Arctic permafrost affected cryosols are associated with the CH4 and CO2 gas fluxes.</title>
        <authorList>
            <person name="Altshuler I."/>
            <person name="Hamel J."/>
            <person name="Turney S."/>
            <person name="Magnuson E."/>
            <person name="Levesque R."/>
            <person name="Greer C."/>
            <person name="Whyte L.G."/>
        </authorList>
    </citation>
    <scope>NUCLEOTIDE SEQUENCE [LARGE SCALE GENOMIC DNA]</scope>
    <source>
        <strain evidence="11 12">E4</strain>
    </source>
</reference>
<feature type="domain" description="Pili assembly chaperone N-terminal" evidence="9">
    <location>
        <begin position="26"/>
        <end position="142"/>
    </location>
</feature>
<dbReference type="SUPFAM" id="SSF49354">
    <property type="entry name" value="PapD-like"/>
    <property type="match status" value="1"/>
</dbReference>
<keyword evidence="6 7" id="KW-0143">Chaperone</keyword>
<feature type="domain" description="Pili assembly chaperone C-terminal" evidence="10">
    <location>
        <begin position="164"/>
        <end position="219"/>
    </location>
</feature>
<evidence type="ECO:0000256" key="7">
    <source>
        <dbReference type="RuleBase" id="RU003918"/>
    </source>
</evidence>
<comment type="caution">
    <text evidence="11">The sequence shown here is derived from an EMBL/GenBank/DDBJ whole genome shotgun (WGS) entry which is preliminary data.</text>
</comment>